<evidence type="ECO:0000313" key="2">
    <source>
        <dbReference type="Proteomes" id="UP000287853"/>
    </source>
</evidence>
<accession>A0A3S3QHK3</accession>
<name>A0A3S3QHK3_9BACT</name>
<sequence length="146" mass="16813">MKIAFNVPADFVQFQRSQRSRKSIAAADDVAACPVCWIVDQLGHCPGPPQTVFFLDLRISEFEDQLLHRLDLDDFRLLPVFGQLYPQGRKDFRHGLVQSGWAFIDKNMEWFIRKEETKMSLFHAGQNYGDYFVAVVPFPGFLLGQT</sequence>
<reference evidence="1 2" key="1">
    <citation type="submission" date="2017-01" db="EMBL/GenBank/DDBJ databases">
        <title>The cable genome- insights into the physiology and evolution of filamentous bacteria capable of sulfide oxidation via long distance electron transfer.</title>
        <authorList>
            <person name="Schreiber L."/>
            <person name="Bjerg J.T."/>
            <person name="Boggild A."/>
            <person name="Van De Vossenberg J."/>
            <person name="Meysman F."/>
            <person name="Nielsen L.P."/>
            <person name="Schramm A."/>
            <person name="Kjeldsen K.U."/>
        </authorList>
    </citation>
    <scope>NUCLEOTIDE SEQUENCE [LARGE SCALE GENOMIC DNA]</scope>
    <source>
        <strain evidence="1">MCF</strain>
    </source>
</reference>
<gene>
    <name evidence="1" type="ORF">H206_06125</name>
</gene>
<proteinExistence type="predicted"/>
<dbReference type="EMBL" id="MTKO01000029">
    <property type="protein sequence ID" value="RWX47691.1"/>
    <property type="molecule type" value="Genomic_DNA"/>
</dbReference>
<protein>
    <submittedName>
        <fullName evidence="1">Uncharacterized protein</fullName>
    </submittedName>
</protein>
<keyword evidence="2" id="KW-1185">Reference proteome</keyword>
<evidence type="ECO:0000313" key="1">
    <source>
        <dbReference type="EMBL" id="RWX47691.1"/>
    </source>
</evidence>
<dbReference type="Proteomes" id="UP000287853">
    <property type="component" value="Unassembled WGS sequence"/>
</dbReference>
<organism evidence="1 2">
    <name type="scientific">Candidatus Electrothrix aarhusensis</name>
    <dbReference type="NCBI Taxonomy" id="1859131"/>
    <lineage>
        <taxon>Bacteria</taxon>
        <taxon>Pseudomonadati</taxon>
        <taxon>Thermodesulfobacteriota</taxon>
        <taxon>Desulfobulbia</taxon>
        <taxon>Desulfobulbales</taxon>
        <taxon>Desulfobulbaceae</taxon>
        <taxon>Candidatus Electrothrix</taxon>
    </lineage>
</organism>
<comment type="caution">
    <text evidence="1">The sequence shown here is derived from an EMBL/GenBank/DDBJ whole genome shotgun (WGS) entry which is preliminary data.</text>
</comment>
<dbReference type="AlphaFoldDB" id="A0A3S3QHK3"/>